<dbReference type="VEuPathDB" id="FungiDB:FMAN_08399"/>
<proteinExistence type="predicted"/>
<evidence type="ECO:0000313" key="3">
    <source>
        <dbReference type="Proteomes" id="UP000184255"/>
    </source>
</evidence>
<gene>
    <name evidence="2" type="ORF">FMAN_08399</name>
</gene>
<dbReference type="EMBL" id="FCQH01000009">
    <property type="protein sequence ID" value="CVK98859.1"/>
    <property type="molecule type" value="Genomic_DNA"/>
</dbReference>
<sequence>MSGFEVVGLIIGVIPIVVKGLNFYENDAQVLLHHRTAMNDLIVSLHAEHSRFRQSCSLLLRGLVEDEDLEELLDKTTKDDWETVLSQGLERRLKDKLGYRYYAYTEIIKQIQEKLEKLGQVVGMGRPQQWYETTEYENQKTWHKIKKCIKHSKHKQLLKVIDKYNTKLEQITPGILTQAQIAPSQPKKADLNYWDSIRQAAMSLHSALCSGWICCCLNSHMTHFQLENRAAGKKGSHRFKLSFKMPETGDNGQSAESAVWKNAEFEAVESENLPANLPRSPGGVAFASVGTIASPNLKVEKHIKDLCNELTQLSCQLAVHCIGYIPQEEHRHYIYIPGRRLTSDRPRNTITLYNLLSNKGQLGTHYTFGSAVTDRYELALILASSLLQLHATAWLGDWWSTDDIHILPKNSKMSFKDCTFVMQNFPSSTIAKGSQPNKTTTRQMVIRNEAIFRLGATLVELSTVATLEAQEEVDDHRITEELTDFNTAERLSKAVALNNALEWNAVVDRCLRCGFHSPPDFTRKDFRAEFYQCVVGPLEKLYNDSKVD</sequence>
<dbReference type="AlphaFoldDB" id="A0A1L7TLQ7"/>
<reference evidence="3" key="1">
    <citation type="journal article" date="2016" name="Genome Biol. Evol.">
        <title>Comparative 'omics' of the Fusarium fujikuroi species complex highlights differences in genetic potential and metabolite synthesis.</title>
        <authorList>
            <person name="Niehaus E.-M."/>
            <person name="Muensterkoetter M."/>
            <person name="Proctor R.H."/>
            <person name="Brown D.W."/>
            <person name="Sharon A."/>
            <person name="Idan Y."/>
            <person name="Oren-Young L."/>
            <person name="Sieber C.M."/>
            <person name="Novak O."/>
            <person name="Pencik A."/>
            <person name="Tarkowska D."/>
            <person name="Hromadova K."/>
            <person name="Freeman S."/>
            <person name="Maymon M."/>
            <person name="Elazar M."/>
            <person name="Youssef S.A."/>
            <person name="El-Shabrawy E.S.M."/>
            <person name="Shalaby A.B.A."/>
            <person name="Houterman P."/>
            <person name="Brock N.L."/>
            <person name="Burkhardt I."/>
            <person name="Tsavkelova E.A."/>
            <person name="Dickschat J.S."/>
            <person name="Galuszka P."/>
            <person name="Gueldener U."/>
            <person name="Tudzynski B."/>
        </authorList>
    </citation>
    <scope>NUCLEOTIDE SEQUENCE [LARGE SCALE GENOMIC DNA]</scope>
    <source>
        <strain evidence="3">MRC7560</strain>
    </source>
</reference>
<evidence type="ECO:0000313" key="2">
    <source>
        <dbReference type="EMBL" id="CVK98859.1"/>
    </source>
</evidence>
<evidence type="ECO:0000259" key="1">
    <source>
        <dbReference type="Pfam" id="PF24476"/>
    </source>
</evidence>
<dbReference type="PANTHER" id="PTHR35186:SF4">
    <property type="entry name" value="PRION-INHIBITION AND PROPAGATION HELO DOMAIN-CONTAINING PROTEIN"/>
    <property type="match status" value="1"/>
</dbReference>
<dbReference type="Pfam" id="PF24476">
    <property type="entry name" value="DUF7580"/>
    <property type="match status" value="1"/>
</dbReference>
<protein>
    <recommendedName>
        <fullName evidence="1">DUF7580 domain-containing protein</fullName>
    </recommendedName>
</protein>
<comment type="caution">
    <text evidence="2">The sequence shown here is derived from an EMBL/GenBank/DDBJ whole genome shotgun (WGS) entry which is preliminary data.</text>
</comment>
<dbReference type="InterPro" id="IPR056002">
    <property type="entry name" value="DUF7580"/>
</dbReference>
<dbReference type="Proteomes" id="UP000184255">
    <property type="component" value="Unassembled WGS sequence"/>
</dbReference>
<dbReference type="RefSeq" id="XP_041685491.1">
    <property type="nucleotide sequence ID" value="XM_041835315.1"/>
</dbReference>
<organism evidence="2 3">
    <name type="scientific">Fusarium mangiferae</name>
    <name type="common">Mango malformation disease fungus</name>
    <dbReference type="NCBI Taxonomy" id="192010"/>
    <lineage>
        <taxon>Eukaryota</taxon>
        <taxon>Fungi</taxon>
        <taxon>Dikarya</taxon>
        <taxon>Ascomycota</taxon>
        <taxon>Pezizomycotina</taxon>
        <taxon>Sordariomycetes</taxon>
        <taxon>Hypocreomycetidae</taxon>
        <taxon>Hypocreales</taxon>
        <taxon>Nectriaceae</taxon>
        <taxon>Fusarium</taxon>
        <taxon>Fusarium fujikuroi species complex</taxon>
    </lineage>
</organism>
<feature type="domain" description="DUF7580" evidence="1">
    <location>
        <begin position="196"/>
        <end position="542"/>
    </location>
</feature>
<accession>A0A1L7TLQ7</accession>
<keyword evidence="3" id="KW-1185">Reference proteome</keyword>
<dbReference type="PANTHER" id="PTHR35186">
    <property type="entry name" value="ANK_REP_REGION DOMAIN-CONTAINING PROTEIN"/>
    <property type="match status" value="1"/>
</dbReference>
<name>A0A1L7TLQ7_FUSMA</name>
<dbReference type="GeneID" id="65087659"/>